<sequence length="652" mass="71677">MSAPLTKVDSAVQGLSSSPPKDGTKHRRTSSSAEGVMNINDLATGSVQVPSRQMLRRGLNTEKAGIELQIAIETQKLNWRINKSPNTLDDPEKGFLKKMLTTPPVKKIDLHFPLGLEVTARNMKGVTIKDALDAIYKQYRKKTRALMDDLLAQMRCEIDIRGADMDARAAIPVTLPRTNPTVSYWQDPPDFEVADYKTGETVPETADTVIIGSGITGTTVAWEFLHGASAPGKLVMLEARQACSGATGRNGIMAISLHLSNPLCLCGHTKAASYRSFLDNASAHGLAQAVKIAKLEYNTIKSLHAFARENHIDCELFSGDTVDIIYDHAQWEQCLASVSAMRDAMPEELDGAAKYKFWSAEEARERFYVKGEECVGAVSYEAGSLSAYRFVVGMLKLCLGMGLELYTNTPVVKIERLEGGWSVETNRGVIRAARVVLATNGYTGFLCKSFQKVIVPLRGQITAHRPGKNMPEGGLQVTYSFIYGNGYEYMVPRPKGSMFEGDIVIGGGLVKARDEGIEEYGTTDDTSINAEISEYLTETTPRYFGDAWGQDDEAGRIRKQWTGIMGYSSDGFPFIGEVPDEKGLWIAASFQGHGMVLCFLCAKALVSMMSGDESEIASWFPEVFRVTKERMAKRFIGRLHTKPTDRETKAGL</sequence>
<gene>
    <name evidence="4" type="ORF">M430DRAFT_29124</name>
</gene>
<dbReference type="SUPFAM" id="SSF51905">
    <property type="entry name" value="FAD/NAD(P)-binding domain"/>
    <property type="match status" value="1"/>
</dbReference>
<dbReference type="AlphaFoldDB" id="A0A2T3AYK2"/>
<dbReference type="GeneID" id="36573929"/>
<feature type="domain" description="FAD dependent oxidoreductase" evidence="2">
    <location>
        <begin position="207"/>
        <end position="607"/>
    </location>
</feature>
<dbReference type="GO" id="GO:0005737">
    <property type="term" value="C:cytoplasm"/>
    <property type="evidence" value="ECO:0007669"/>
    <property type="project" value="TreeGrafter"/>
</dbReference>
<feature type="domain" description="DUF6699" evidence="3">
    <location>
        <begin position="78"/>
        <end position="145"/>
    </location>
</feature>
<feature type="region of interest" description="Disordered" evidence="1">
    <location>
        <begin position="1"/>
        <end position="35"/>
    </location>
</feature>
<reference evidence="4 5" key="1">
    <citation type="journal article" date="2018" name="New Phytol.">
        <title>Comparative genomics and transcriptomics depict ericoid mycorrhizal fungi as versatile saprotrophs and plant mutualists.</title>
        <authorList>
            <person name="Martino E."/>
            <person name="Morin E."/>
            <person name="Grelet G.A."/>
            <person name="Kuo A."/>
            <person name="Kohler A."/>
            <person name="Daghino S."/>
            <person name="Barry K.W."/>
            <person name="Cichocki N."/>
            <person name="Clum A."/>
            <person name="Dockter R.B."/>
            <person name="Hainaut M."/>
            <person name="Kuo R.C."/>
            <person name="LaButti K."/>
            <person name="Lindahl B.D."/>
            <person name="Lindquist E.A."/>
            <person name="Lipzen A."/>
            <person name="Khouja H.R."/>
            <person name="Magnuson J."/>
            <person name="Murat C."/>
            <person name="Ohm R.A."/>
            <person name="Singer S.W."/>
            <person name="Spatafora J.W."/>
            <person name="Wang M."/>
            <person name="Veneault-Fourrey C."/>
            <person name="Henrissat B."/>
            <person name="Grigoriev I.V."/>
            <person name="Martin F.M."/>
            <person name="Perotto S."/>
        </authorList>
    </citation>
    <scope>NUCLEOTIDE SEQUENCE [LARGE SCALE GENOMIC DNA]</scope>
    <source>
        <strain evidence="4 5">ATCC 22711</strain>
    </source>
</reference>
<accession>A0A2T3AYK2</accession>
<dbReference type="Pfam" id="PF20415">
    <property type="entry name" value="DUF6699"/>
    <property type="match status" value="1"/>
</dbReference>
<dbReference type="InterPro" id="IPR036188">
    <property type="entry name" value="FAD/NAD-bd_sf"/>
</dbReference>
<evidence type="ECO:0000313" key="5">
    <source>
        <dbReference type="Proteomes" id="UP000241818"/>
    </source>
</evidence>
<dbReference type="InterPro" id="IPR006076">
    <property type="entry name" value="FAD-dep_OxRdtase"/>
</dbReference>
<protein>
    <submittedName>
        <fullName evidence="4">Uncharacterized protein</fullName>
    </submittedName>
</protein>
<dbReference type="RefSeq" id="XP_024719720.1">
    <property type="nucleotide sequence ID" value="XM_024865848.1"/>
</dbReference>
<dbReference type="InterPro" id="IPR046522">
    <property type="entry name" value="DUF6699"/>
</dbReference>
<organism evidence="4 5">
    <name type="scientific">Amorphotheca resinae ATCC 22711</name>
    <dbReference type="NCBI Taxonomy" id="857342"/>
    <lineage>
        <taxon>Eukaryota</taxon>
        <taxon>Fungi</taxon>
        <taxon>Dikarya</taxon>
        <taxon>Ascomycota</taxon>
        <taxon>Pezizomycotina</taxon>
        <taxon>Leotiomycetes</taxon>
        <taxon>Helotiales</taxon>
        <taxon>Amorphothecaceae</taxon>
        <taxon>Amorphotheca</taxon>
    </lineage>
</organism>
<dbReference type="PANTHER" id="PTHR13847:SF284">
    <property type="entry name" value="FAD DEPENDENT OXIDOREDUCTASE DOMAIN-CONTAINING PROTEIN"/>
    <property type="match status" value="1"/>
</dbReference>
<evidence type="ECO:0000313" key="4">
    <source>
        <dbReference type="EMBL" id="PSS15121.1"/>
    </source>
</evidence>
<dbReference type="Gene3D" id="3.30.9.10">
    <property type="entry name" value="D-Amino Acid Oxidase, subunit A, domain 2"/>
    <property type="match status" value="1"/>
</dbReference>
<dbReference type="InParanoid" id="A0A2T3AYK2"/>
<dbReference type="STRING" id="857342.A0A2T3AYK2"/>
<proteinExistence type="predicted"/>
<keyword evidence="5" id="KW-1185">Reference proteome</keyword>
<name>A0A2T3AYK2_AMORE</name>
<dbReference type="OrthoDB" id="429143at2759"/>
<dbReference type="Pfam" id="PF01266">
    <property type="entry name" value="DAO"/>
    <property type="match status" value="1"/>
</dbReference>
<evidence type="ECO:0000259" key="3">
    <source>
        <dbReference type="Pfam" id="PF20415"/>
    </source>
</evidence>
<dbReference type="PANTHER" id="PTHR13847">
    <property type="entry name" value="SARCOSINE DEHYDROGENASE-RELATED"/>
    <property type="match status" value="1"/>
</dbReference>
<dbReference type="EMBL" id="KZ679013">
    <property type="protein sequence ID" value="PSS15121.1"/>
    <property type="molecule type" value="Genomic_DNA"/>
</dbReference>
<evidence type="ECO:0000256" key="1">
    <source>
        <dbReference type="SAM" id="MobiDB-lite"/>
    </source>
</evidence>
<evidence type="ECO:0000259" key="2">
    <source>
        <dbReference type="Pfam" id="PF01266"/>
    </source>
</evidence>
<dbReference type="Proteomes" id="UP000241818">
    <property type="component" value="Unassembled WGS sequence"/>
</dbReference>
<dbReference type="Gene3D" id="3.50.50.60">
    <property type="entry name" value="FAD/NAD(P)-binding domain"/>
    <property type="match status" value="1"/>
</dbReference>